<feature type="domain" description="Flagellar motor switch protein FliN-like C-terminal" evidence="8">
    <location>
        <begin position="46"/>
        <end position="113"/>
    </location>
</feature>
<evidence type="ECO:0000313" key="9">
    <source>
        <dbReference type="EMBL" id="MBA5637501.1"/>
    </source>
</evidence>
<dbReference type="Proteomes" id="UP000534388">
    <property type="component" value="Unassembled WGS sequence"/>
</dbReference>
<keyword evidence="9" id="KW-0966">Cell projection</keyword>
<evidence type="ECO:0000256" key="3">
    <source>
        <dbReference type="ARBA" id="ARBA00021897"/>
    </source>
</evidence>
<reference evidence="9 10" key="1">
    <citation type="submission" date="2020-07" db="EMBL/GenBank/DDBJ databases">
        <title>Novel species isolated from subtropical streams in China.</title>
        <authorList>
            <person name="Lu H."/>
        </authorList>
    </citation>
    <scope>NUCLEOTIDE SEQUENCE [LARGE SCALE GENOMIC DNA]</scope>
    <source>
        <strain evidence="9 10">LX20W</strain>
    </source>
</reference>
<dbReference type="Gene3D" id="2.30.330.10">
    <property type="entry name" value="SpoA-like"/>
    <property type="match status" value="1"/>
</dbReference>
<evidence type="ECO:0000259" key="8">
    <source>
        <dbReference type="Pfam" id="PF01052"/>
    </source>
</evidence>
<dbReference type="PANTHER" id="PTHR43484">
    <property type="match status" value="1"/>
</dbReference>
<evidence type="ECO:0000256" key="2">
    <source>
        <dbReference type="ARBA" id="ARBA00009226"/>
    </source>
</evidence>
<evidence type="ECO:0000256" key="1">
    <source>
        <dbReference type="ARBA" id="ARBA00004413"/>
    </source>
</evidence>
<keyword evidence="4" id="KW-1003">Cell membrane</keyword>
<evidence type="ECO:0000256" key="5">
    <source>
        <dbReference type="ARBA" id="ARBA00022500"/>
    </source>
</evidence>
<dbReference type="InterPro" id="IPR036429">
    <property type="entry name" value="SpoA-like_sf"/>
</dbReference>
<dbReference type="InterPro" id="IPR001172">
    <property type="entry name" value="FliN_T3SS_HrcQb"/>
</dbReference>
<comment type="subcellular location">
    <subcellularLocation>
        <location evidence="1">Cell membrane</location>
        <topology evidence="1">Peripheral membrane protein</topology>
        <orientation evidence="1">Cytoplasmic side</orientation>
    </subcellularLocation>
</comment>
<dbReference type="GO" id="GO:0071973">
    <property type="term" value="P:bacterial-type flagellum-dependent cell motility"/>
    <property type="evidence" value="ECO:0007669"/>
    <property type="project" value="InterPro"/>
</dbReference>
<dbReference type="AlphaFoldDB" id="A0A7W2ERX1"/>
<keyword evidence="7" id="KW-0472">Membrane</keyword>
<proteinExistence type="inferred from homology"/>
<accession>A0A7W2ERX1</accession>
<dbReference type="GO" id="GO:0009425">
    <property type="term" value="C:bacterial-type flagellum basal body"/>
    <property type="evidence" value="ECO:0007669"/>
    <property type="project" value="InterPro"/>
</dbReference>
<sequence length="124" mass="13347">MMNMNANTPSDALLEDLSDEMIIDQVGGELHDVPEPKPRRDLPQMMRKIPVTLTLEVGSARISLQELMAIGPDSVVELDVLAGEPLVIKVNGTAIGRAEVVVAGENYGLKVIDLDGLNLDMMAP</sequence>
<keyword evidence="10" id="KW-1185">Reference proteome</keyword>
<dbReference type="PANTHER" id="PTHR43484:SF1">
    <property type="entry name" value="FLAGELLAR MOTOR SWITCH PROTEIN FLIN"/>
    <property type="match status" value="1"/>
</dbReference>
<keyword evidence="5" id="KW-0145">Chemotaxis</keyword>
<dbReference type="GO" id="GO:0006935">
    <property type="term" value="P:chemotaxis"/>
    <property type="evidence" value="ECO:0007669"/>
    <property type="project" value="UniProtKB-KW"/>
</dbReference>
<keyword evidence="9" id="KW-0282">Flagellum</keyword>
<dbReference type="RefSeq" id="WP_182162639.1">
    <property type="nucleotide sequence ID" value="NZ_JACEZT010000006.1"/>
</dbReference>
<dbReference type="EMBL" id="JACEZT010000006">
    <property type="protein sequence ID" value="MBA5637501.1"/>
    <property type="molecule type" value="Genomic_DNA"/>
</dbReference>
<dbReference type="InterPro" id="IPR001543">
    <property type="entry name" value="FliN-like_C"/>
</dbReference>
<dbReference type="GO" id="GO:0005886">
    <property type="term" value="C:plasma membrane"/>
    <property type="evidence" value="ECO:0007669"/>
    <property type="project" value="UniProtKB-SubCell"/>
</dbReference>
<evidence type="ECO:0000256" key="4">
    <source>
        <dbReference type="ARBA" id="ARBA00022475"/>
    </source>
</evidence>
<keyword evidence="9" id="KW-0969">Cilium</keyword>
<evidence type="ECO:0000313" key="10">
    <source>
        <dbReference type="Proteomes" id="UP000534388"/>
    </source>
</evidence>
<evidence type="ECO:0000256" key="6">
    <source>
        <dbReference type="ARBA" id="ARBA00022779"/>
    </source>
</evidence>
<gene>
    <name evidence="9" type="ORF">H3H37_10590</name>
</gene>
<dbReference type="Pfam" id="PF01052">
    <property type="entry name" value="FliMN_C"/>
    <property type="match status" value="1"/>
</dbReference>
<protein>
    <recommendedName>
        <fullName evidence="3">Flagellar motor switch protein FliN</fullName>
    </recommendedName>
</protein>
<comment type="similarity">
    <text evidence="2">Belongs to the FliN/MopA/SpaO family.</text>
</comment>
<dbReference type="SUPFAM" id="SSF101801">
    <property type="entry name" value="Surface presentation of antigens (SPOA)"/>
    <property type="match status" value="1"/>
</dbReference>
<organism evidence="9 10">
    <name type="scientific">Rugamonas brunnea</name>
    <dbReference type="NCBI Taxonomy" id="2758569"/>
    <lineage>
        <taxon>Bacteria</taxon>
        <taxon>Pseudomonadati</taxon>
        <taxon>Pseudomonadota</taxon>
        <taxon>Betaproteobacteria</taxon>
        <taxon>Burkholderiales</taxon>
        <taxon>Oxalobacteraceae</taxon>
        <taxon>Telluria group</taxon>
        <taxon>Rugamonas</taxon>
    </lineage>
</organism>
<dbReference type="InterPro" id="IPR051469">
    <property type="entry name" value="FliN/MopA/SpaO"/>
</dbReference>
<keyword evidence="6" id="KW-0283">Flagellar rotation</keyword>
<evidence type="ECO:0000256" key="7">
    <source>
        <dbReference type="ARBA" id="ARBA00023136"/>
    </source>
</evidence>
<dbReference type="PRINTS" id="PR00956">
    <property type="entry name" value="FLGMOTORFLIN"/>
</dbReference>
<name>A0A7W2ERX1_9BURK</name>
<comment type="caution">
    <text evidence="9">The sequence shown here is derived from an EMBL/GenBank/DDBJ whole genome shotgun (WGS) entry which is preliminary data.</text>
</comment>
<dbReference type="GO" id="GO:0003774">
    <property type="term" value="F:cytoskeletal motor activity"/>
    <property type="evidence" value="ECO:0007669"/>
    <property type="project" value="InterPro"/>
</dbReference>